<evidence type="ECO:0000256" key="1">
    <source>
        <dbReference type="ARBA" id="ARBA00022605"/>
    </source>
</evidence>
<keyword evidence="4 6" id="KW-0460">Magnesium</keyword>
<feature type="binding site" evidence="6">
    <location>
        <position position="194"/>
    </location>
    <ligand>
        <name>substrate</name>
    </ligand>
</feature>
<protein>
    <recommendedName>
        <fullName evidence="6">Enolase-phosphatase E1</fullName>
        <ecNumber evidence="6">3.1.3.77</ecNumber>
    </recommendedName>
    <alternativeName>
        <fullName evidence="6">2,3-diketo-5-methylthio-1-phosphopentane phosphatase</fullName>
    </alternativeName>
</protein>
<dbReference type="Gene3D" id="3.40.50.1000">
    <property type="entry name" value="HAD superfamily/HAD-like"/>
    <property type="match status" value="1"/>
</dbReference>
<dbReference type="GO" id="GO:0043874">
    <property type="term" value="F:acireductone synthase activity"/>
    <property type="evidence" value="ECO:0007669"/>
    <property type="project" value="UniProtKB-EC"/>
</dbReference>
<evidence type="ECO:0000313" key="8">
    <source>
        <dbReference type="Proteomes" id="UP000694844"/>
    </source>
</evidence>
<feature type="compositionally biased region" description="Acidic residues" evidence="7">
    <location>
        <begin position="277"/>
        <end position="311"/>
    </location>
</feature>
<evidence type="ECO:0000256" key="5">
    <source>
        <dbReference type="ARBA" id="ARBA00023167"/>
    </source>
</evidence>
<organism evidence="8 9">
    <name type="scientific">Crassostrea virginica</name>
    <name type="common">Eastern oyster</name>
    <dbReference type="NCBI Taxonomy" id="6565"/>
    <lineage>
        <taxon>Eukaryota</taxon>
        <taxon>Metazoa</taxon>
        <taxon>Spiralia</taxon>
        <taxon>Lophotrochozoa</taxon>
        <taxon>Mollusca</taxon>
        <taxon>Bivalvia</taxon>
        <taxon>Autobranchia</taxon>
        <taxon>Pteriomorphia</taxon>
        <taxon>Ostreida</taxon>
        <taxon>Ostreoidea</taxon>
        <taxon>Ostreidae</taxon>
        <taxon>Crassostrea</taxon>
    </lineage>
</organism>
<keyword evidence="1 6" id="KW-0028">Amino-acid biosynthesis</keyword>
<dbReference type="SFLD" id="SFLDG01129">
    <property type="entry name" value="C1.5:_HAD__Beta-PGM__Phosphata"/>
    <property type="match status" value="1"/>
</dbReference>
<comment type="function">
    <text evidence="6">Bifunctional enzyme that catalyzes the enolization of 2,3-diketo-5-methylthiopentyl-1-phosphate (DK-MTP-1-P) into the intermediate 2-hydroxy-3-keto-5-methylthiopentenyl-1-phosphate (HK-MTPenyl-1-P), which is then dephosphorylated to form the acireductone 1,2-dihydroxy-3-keto-5-methylthiopentene (DHK-MTPene).</text>
</comment>
<dbReference type="FunFam" id="3.40.50.1000:FF:000079">
    <property type="entry name" value="Enolase-phosphatase E1"/>
    <property type="match status" value="1"/>
</dbReference>
<evidence type="ECO:0000256" key="7">
    <source>
        <dbReference type="SAM" id="MobiDB-lite"/>
    </source>
</evidence>
<name>A0A8B8E4P3_CRAVI</name>
<feature type="binding site" evidence="6">
    <location>
        <begin position="160"/>
        <end position="161"/>
    </location>
    <ligand>
        <name>substrate</name>
    </ligand>
</feature>
<proteinExistence type="inferred from homology"/>
<dbReference type="CDD" id="cd01629">
    <property type="entry name" value="HAD_EP"/>
    <property type="match status" value="1"/>
</dbReference>
<sequence>MEGPQKRTLDEAEPSLLEGVKALIVDIEGTTTPVGFVKETLFPYAEENVESFLKKRYNEEETKADIDALRELAEKDKADGVEGVVEIPKEGSQDDIIKAVVENVKWQMEEDRKTTALKQLQGHIWREGYKTGNIKAELFEDVGPALQQIVEEGINVYVYSSGSVEAQKLLFGNTEEGDLLELFTDFFDTTIGDKKDSGSYKKIAEKIEVSPDEILFLTDMPDEATAASKAGLRSALVARDGNEELTEEHFQNFLVIESFGELFGDDDDEDYKRLEGEDNGEVDDDEEDEDDLGEEEEEPEDDDDGEDEDDA</sequence>
<comment type="cofactor">
    <cofactor evidence="6">
        <name>Mg(2+)</name>
        <dbReference type="ChEBI" id="CHEBI:18420"/>
    </cofactor>
    <text evidence="6">Binds 1 Mg(2+) ion per subunit.</text>
</comment>
<evidence type="ECO:0000256" key="4">
    <source>
        <dbReference type="ARBA" id="ARBA00022842"/>
    </source>
</evidence>
<keyword evidence="5 6" id="KW-0486">Methionine biosynthesis</keyword>
<dbReference type="GO" id="GO:0005634">
    <property type="term" value="C:nucleus"/>
    <property type="evidence" value="ECO:0007669"/>
    <property type="project" value="UniProtKB-SubCell"/>
</dbReference>
<dbReference type="SFLD" id="SFLDS00003">
    <property type="entry name" value="Haloacid_Dehalogenase"/>
    <property type="match status" value="1"/>
</dbReference>
<dbReference type="HAMAP" id="MF_03117">
    <property type="entry name" value="Salvage_MtnC_euk"/>
    <property type="match status" value="1"/>
</dbReference>
<dbReference type="GeneID" id="111131439"/>
<dbReference type="InterPro" id="IPR006439">
    <property type="entry name" value="HAD-SF_hydro_IA"/>
</dbReference>
<keyword evidence="3 6" id="KW-0378">Hydrolase</keyword>
<gene>
    <name evidence="9" type="primary">LOC111131439</name>
</gene>
<dbReference type="SUPFAM" id="SSF56784">
    <property type="entry name" value="HAD-like"/>
    <property type="match status" value="1"/>
</dbReference>
<keyword evidence="6" id="KW-0539">Nucleus</keyword>
<dbReference type="NCBIfam" id="TIGR01691">
    <property type="entry name" value="enolase-ppase"/>
    <property type="match status" value="1"/>
</dbReference>
<dbReference type="SFLD" id="SFLDF00044">
    <property type="entry name" value="enolase-phosphatase"/>
    <property type="match status" value="1"/>
</dbReference>
<evidence type="ECO:0000256" key="3">
    <source>
        <dbReference type="ARBA" id="ARBA00022801"/>
    </source>
</evidence>
<keyword evidence="8" id="KW-1185">Reference proteome</keyword>
<dbReference type="InterPro" id="IPR023214">
    <property type="entry name" value="HAD_sf"/>
</dbReference>
<dbReference type="KEGG" id="cvn:111131439"/>
<comment type="subcellular location">
    <subcellularLocation>
        <location evidence="6">Cytoplasm</location>
    </subcellularLocation>
    <subcellularLocation>
        <location evidence="6">Nucleus</location>
    </subcellularLocation>
</comment>
<comment type="pathway">
    <text evidence="6">Amino-acid biosynthesis; L-methionine biosynthesis via salvage pathway; L-methionine from S-methyl-5-thio-alpha-D-ribose 1-phosphate: step 3/6.</text>
</comment>
<dbReference type="Pfam" id="PF00702">
    <property type="entry name" value="Hydrolase"/>
    <property type="match status" value="1"/>
</dbReference>
<reference evidence="9" key="1">
    <citation type="submission" date="2025-08" db="UniProtKB">
        <authorList>
            <consortium name="RefSeq"/>
        </authorList>
    </citation>
    <scope>IDENTIFICATION</scope>
    <source>
        <tissue evidence="9">Whole sample</tissue>
    </source>
</reference>
<feature type="binding site" evidence="6">
    <location>
        <position position="28"/>
    </location>
    <ligand>
        <name>Mg(2+)</name>
        <dbReference type="ChEBI" id="CHEBI:18420"/>
    </ligand>
</feature>
<dbReference type="PANTHER" id="PTHR20371">
    <property type="entry name" value="ENOLASE-PHOSPHATASE E1"/>
    <property type="match status" value="1"/>
</dbReference>
<dbReference type="NCBIfam" id="TIGR01549">
    <property type="entry name" value="HAD-SF-IA-v1"/>
    <property type="match status" value="1"/>
</dbReference>
<dbReference type="OrthoDB" id="272500at2759"/>
<dbReference type="EC" id="3.1.3.77" evidence="6"/>
<dbReference type="SFLD" id="SFLDG01133">
    <property type="entry name" value="C1.5.4:_Enolase-phosphatase_Li"/>
    <property type="match status" value="1"/>
</dbReference>
<evidence type="ECO:0000256" key="2">
    <source>
        <dbReference type="ARBA" id="ARBA00022723"/>
    </source>
</evidence>
<dbReference type="Proteomes" id="UP000694844">
    <property type="component" value="Chromosome 4"/>
</dbReference>
<evidence type="ECO:0000313" key="9">
    <source>
        <dbReference type="RefSeq" id="XP_022334683.1"/>
    </source>
</evidence>
<dbReference type="InterPro" id="IPR036412">
    <property type="entry name" value="HAD-like_sf"/>
</dbReference>
<dbReference type="InterPro" id="IPR027511">
    <property type="entry name" value="ENOPH1_eukaryotes"/>
</dbReference>
<dbReference type="AlphaFoldDB" id="A0A8B8E4P3"/>
<dbReference type="RefSeq" id="XP_022334683.1">
    <property type="nucleotide sequence ID" value="XM_022478975.1"/>
</dbReference>
<comment type="catalytic activity">
    <reaction evidence="6">
        <text>5-methylsulfanyl-2,3-dioxopentyl phosphate + H2O = 1,2-dihydroxy-5-(methylsulfanyl)pent-1-en-3-one + phosphate</text>
        <dbReference type="Rhea" id="RHEA:21700"/>
        <dbReference type="ChEBI" id="CHEBI:15377"/>
        <dbReference type="ChEBI" id="CHEBI:43474"/>
        <dbReference type="ChEBI" id="CHEBI:49252"/>
        <dbReference type="ChEBI" id="CHEBI:58828"/>
        <dbReference type="EC" id="3.1.3.77"/>
    </reaction>
</comment>
<feature type="region of interest" description="Disordered" evidence="7">
    <location>
        <begin position="265"/>
        <end position="311"/>
    </location>
</feature>
<dbReference type="GO" id="GO:0000287">
    <property type="term" value="F:magnesium ion binding"/>
    <property type="evidence" value="ECO:0007669"/>
    <property type="project" value="UniProtKB-UniRule"/>
</dbReference>
<feature type="binding site" evidence="6">
    <location>
        <position position="219"/>
    </location>
    <ligand>
        <name>Mg(2+)</name>
        <dbReference type="ChEBI" id="CHEBI:18420"/>
    </ligand>
</feature>
<dbReference type="GO" id="GO:0019509">
    <property type="term" value="P:L-methionine salvage from methylthioadenosine"/>
    <property type="evidence" value="ECO:0007669"/>
    <property type="project" value="UniProtKB-UniRule"/>
</dbReference>
<accession>A0A8B8E4P3</accession>
<dbReference type="PANTHER" id="PTHR20371:SF1">
    <property type="entry name" value="ENOLASE-PHOSPHATASE E1"/>
    <property type="match status" value="1"/>
</dbReference>
<comment type="similarity">
    <text evidence="6">Belongs to the HAD-like hydrolase superfamily. MasA/MtnC family.</text>
</comment>
<dbReference type="GO" id="GO:0005737">
    <property type="term" value="C:cytoplasm"/>
    <property type="evidence" value="ECO:0007669"/>
    <property type="project" value="UniProtKB-SubCell"/>
</dbReference>
<feature type="binding site" evidence="6">
    <location>
        <position position="26"/>
    </location>
    <ligand>
        <name>Mg(2+)</name>
        <dbReference type="ChEBI" id="CHEBI:18420"/>
    </ligand>
</feature>
<comment type="subunit">
    <text evidence="6">Monomer.</text>
</comment>
<comment type="pathway">
    <text evidence="6">Amino-acid biosynthesis; L-methionine biosynthesis via salvage pathway; L-methionine from S-methyl-5-thio-alpha-D-ribose 1-phosphate: step 4/6.</text>
</comment>
<evidence type="ECO:0000256" key="6">
    <source>
        <dbReference type="HAMAP-Rule" id="MF_03117"/>
    </source>
</evidence>
<dbReference type="InterPro" id="IPR023943">
    <property type="entry name" value="Enolase-ppase_E1"/>
</dbReference>
<dbReference type="Gene3D" id="1.10.720.60">
    <property type="match status" value="1"/>
</dbReference>
<keyword evidence="2 6" id="KW-0479">Metal-binding</keyword>
<dbReference type="HAMAP" id="MF_01681">
    <property type="entry name" value="Salvage_MtnC"/>
    <property type="match status" value="1"/>
</dbReference>
<dbReference type="UniPathway" id="UPA00904">
    <property type="reaction ID" value="UER00876"/>
</dbReference>
<keyword evidence="6" id="KW-0963">Cytoplasm</keyword>